<feature type="compositionally biased region" description="Low complexity" evidence="1">
    <location>
        <begin position="875"/>
        <end position="884"/>
    </location>
</feature>
<feature type="compositionally biased region" description="Basic and acidic residues" evidence="1">
    <location>
        <begin position="841"/>
        <end position="863"/>
    </location>
</feature>
<evidence type="ECO:0000313" key="3">
    <source>
        <dbReference type="Proteomes" id="UP001358417"/>
    </source>
</evidence>
<feature type="region of interest" description="Disordered" evidence="1">
    <location>
        <begin position="484"/>
        <end position="518"/>
    </location>
</feature>
<feature type="region of interest" description="Disordered" evidence="1">
    <location>
        <begin position="357"/>
        <end position="421"/>
    </location>
</feature>
<organism evidence="2 3">
    <name type="scientific">Exophiala bonariae</name>
    <dbReference type="NCBI Taxonomy" id="1690606"/>
    <lineage>
        <taxon>Eukaryota</taxon>
        <taxon>Fungi</taxon>
        <taxon>Dikarya</taxon>
        <taxon>Ascomycota</taxon>
        <taxon>Pezizomycotina</taxon>
        <taxon>Eurotiomycetes</taxon>
        <taxon>Chaetothyriomycetidae</taxon>
        <taxon>Chaetothyriales</taxon>
        <taxon>Herpotrichiellaceae</taxon>
        <taxon>Exophiala</taxon>
    </lineage>
</organism>
<dbReference type="Pfam" id="PF11489">
    <property type="entry name" value="Aim21"/>
    <property type="match status" value="1"/>
</dbReference>
<dbReference type="InterPro" id="IPR021582">
    <property type="entry name" value="Aim21"/>
</dbReference>
<feature type="compositionally biased region" description="Low complexity" evidence="1">
    <location>
        <begin position="502"/>
        <end position="513"/>
    </location>
</feature>
<dbReference type="Proteomes" id="UP001358417">
    <property type="component" value="Unassembled WGS sequence"/>
</dbReference>
<evidence type="ECO:0000256" key="1">
    <source>
        <dbReference type="SAM" id="MobiDB-lite"/>
    </source>
</evidence>
<reference evidence="2 3" key="1">
    <citation type="submission" date="2023-08" db="EMBL/GenBank/DDBJ databases">
        <title>Black Yeasts Isolated from many extreme environments.</title>
        <authorList>
            <person name="Coleine C."/>
            <person name="Stajich J.E."/>
            <person name="Selbmann L."/>
        </authorList>
    </citation>
    <scope>NUCLEOTIDE SEQUENCE [LARGE SCALE GENOMIC DNA]</scope>
    <source>
        <strain evidence="2 3">CCFEE 5792</strain>
    </source>
</reference>
<feature type="compositionally biased region" description="Polar residues" evidence="1">
    <location>
        <begin position="996"/>
        <end position="1009"/>
    </location>
</feature>
<name>A0AAV9N0H9_9EURO</name>
<gene>
    <name evidence="2" type="ORF">LTR84_008481</name>
</gene>
<proteinExistence type="predicted"/>
<feature type="compositionally biased region" description="Polar residues" evidence="1">
    <location>
        <begin position="357"/>
        <end position="376"/>
    </location>
</feature>
<feature type="compositionally biased region" description="Basic and acidic residues" evidence="1">
    <location>
        <begin position="551"/>
        <end position="564"/>
    </location>
</feature>
<dbReference type="RefSeq" id="XP_064701931.1">
    <property type="nucleotide sequence ID" value="XM_064852026.1"/>
</dbReference>
<keyword evidence="3" id="KW-1185">Reference proteome</keyword>
<dbReference type="GeneID" id="89976644"/>
<feature type="compositionally biased region" description="Polar residues" evidence="1">
    <location>
        <begin position="1048"/>
        <end position="1068"/>
    </location>
</feature>
<feature type="region of interest" description="Disordered" evidence="1">
    <location>
        <begin position="1"/>
        <end position="257"/>
    </location>
</feature>
<evidence type="ECO:0000313" key="2">
    <source>
        <dbReference type="EMBL" id="KAK5046337.1"/>
    </source>
</evidence>
<dbReference type="AlphaFoldDB" id="A0AAV9N0H9"/>
<feature type="region of interest" description="Disordered" evidence="1">
    <location>
        <begin position="545"/>
        <end position="889"/>
    </location>
</feature>
<feature type="compositionally biased region" description="Polar residues" evidence="1">
    <location>
        <begin position="926"/>
        <end position="943"/>
    </location>
</feature>
<accession>A0AAV9N0H9</accession>
<feature type="compositionally biased region" description="Basic and acidic residues" evidence="1">
    <location>
        <begin position="617"/>
        <end position="640"/>
    </location>
</feature>
<feature type="compositionally biased region" description="Basic and acidic residues" evidence="1">
    <location>
        <begin position="954"/>
        <end position="988"/>
    </location>
</feature>
<feature type="compositionally biased region" description="Basic residues" evidence="1">
    <location>
        <begin position="864"/>
        <end position="874"/>
    </location>
</feature>
<feature type="compositionally biased region" description="Polar residues" evidence="1">
    <location>
        <begin position="566"/>
        <end position="575"/>
    </location>
</feature>
<protein>
    <recommendedName>
        <fullName evidence="4">Altered inheritance of mitochondria protein 21</fullName>
    </recommendedName>
</protein>
<comment type="caution">
    <text evidence="2">The sequence shown here is derived from an EMBL/GenBank/DDBJ whole genome shotgun (WGS) entry which is preliminary data.</text>
</comment>
<dbReference type="EMBL" id="JAVRRD010000031">
    <property type="protein sequence ID" value="KAK5046337.1"/>
    <property type="molecule type" value="Genomic_DNA"/>
</dbReference>
<evidence type="ECO:0008006" key="4">
    <source>
        <dbReference type="Google" id="ProtNLM"/>
    </source>
</evidence>
<feature type="compositionally biased region" description="Polar residues" evidence="1">
    <location>
        <begin position="137"/>
        <end position="156"/>
    </location>
</feature>
<sequence length="1094" mass="117832">MSAQVAPTIPPRPTRSAQQAAAQGVSKLPDIPPRPINKRIDRSVSPANYPRSPLNEPWNTNLSRRRSNDQTNVEALPRPPSVQNLPSLGQEGNEYGDILSMQTSQQPPSSSLGADAAAQTRNIGQDLHLHAPKPSLPKSSATAQVQAVTRTDSQQAAYHGLGKPPTPAQEEGDSLHTVRTRNSFSRPGSTVEGGGRRSSVYGGEETGPAEIGLRVPINPLLGDVQAPSPAPHSPHNTGGNGEKRRPHHSRTKSGREIFAPPGSYGLHGHGLPPQDKFEKDWYAKHPDVAQHEETHGHGVYESIGSGRGSFALSSDDLNKIVRNTASRGAGFGTSGNTFSYPDEQIGYTASEFYTTRSQQNTPNSLAKTITNTSQPAAESPLRKSSFPADETAPAEIRRGSRLSVSGRSDDAVESEAEQEVHIEPQRRYNKITGGEETMNETQQTRPHALHRTSEGDYIEEHGYTVPILAEDEVAKAVGIEHLQPAVSPKAERHEGYRSGDATPGSRPSSRPTSVYGLSGASSSLQRFISHHDDQHTPLEDVEEYEPLFPDDDGKKAISHAERFKQRPNSLKQRFPSQDIWEDTPSSVMYSAEVSTPDLPAQLDGQEPSKTFELPEQEGARKGEPSEAERQKLIPNEERLAKSRFAPHLRDDMPTRPGQLPRFPSSDIWEDSPDSHHLVATVNSLPVDDEPESPADAVSKPMIPPRPARSRLGEEASSAQVAPSIPARPSKQAHAVPSVRVPTTDASGQKAPSPTELRKVPSIPDRPKPQIPSRPAKKLSGDSLTKSISGESAGPAEQEKVSPPIPKVKPQVPARPGAGSKIANLRGNFMNDLNQKLGLGPPKEKEKEPEQAPEEVKPLEDARKGRARGPQRRAPAKSPAASGPPTLNFSMFKPHALWTIDDTDEVNIISQAAKKAEEPSNLGAAPLSSTLSNEKAEQIENSTVADAPLPPTIDTTDHAPVPKEETEKDAPSQESRTEFASEIAKHTEGDLAEPTLGTPTQEIANPLSHTVSDEDFGLSKETTASSDEASGPPLEREDPDPNTDAIPVSKQTTASTDAGTVPLEQTLTREPSALEEPRTNTLTEGEPGKASAEQV</sequence>
<feature type="region of interest" description="Disordered" evidence="1">
    <location>
        <begin position="909"/>
        <end position="1094"/>
    </location>
</feature>